<comment type="caution">
    <text evidence="1">The sequence shown here is derived from an EMBL/GenBank/DDBJ whole genome shotgun (WGS) entry which is preliminary data.</text>
</comment>
<accession>A0A178MJU2</accession>
<dbReference type="Gene3D" id="1.10.1220.10">
    <property type="entry name" value="Met repressor-like"/>
    <property type="match status" value="1"/>
</dbReference>
<dbReference type="GO" id="GO:0006355">
    <property type="term" value="P:regulation of DNA-templated transcription"/>
    <property type="evidence" value="ECO:0007669"/>
    <property type="project" value="InterPro"/>
</dbReference>
<sequence>MKDESRMNSIMNGDDGADKKDLNFKVPADFHADFKVFAAQHGVSMAEILFRSFHLYRTAVSWTR</sequence>
<dbReference type="EMBL" id="LWQU01000162">
    <property type="protein sequence ID" value="OAN48315.1"/>
    <property type="molecule type" value="Genomic_DNA"/>
</dbReference>
<dbReference type="InterPro" id="IPR010985">
    <property type="entry name" value="Ribbon_hlx_hlx"/>
</dbReference>
<keyword evidence="2" id="KW-1185">Reference proteome</keyword>
<dbReference type="InterPro" id="IPR013321">
    <property type="entry name" value="Arc_rbn_hlx_hlx"/>
</dbReference>
<protein>
    <submittedName>
        <fullName evidence="1">Uncharacterized protein</fullName>
    </submittedName>
</protein>
<evidence type="ECO:0000313" key="1">
    <source>
        <dbReference type="EMBL" id="OAN48315.1"/>
    </source>
</evidence>
<dbReference type="SUPFAM" id="SSF47598">
    <property type="entry name" value="Ribbon-helix-helix"/>
    <property type="match status" value="1"/>
</dbReference>
<organism evidence="1 2">
    <name type="scientific">Magnetospirillum moscoviense</name>
    <dbReference type="NCBI Taxonomy" id="1437059"/>
    <lineage>
        <taxon>Bacteria</taxon>
        <taxon>Pseudomonadati</taxon>
        <taxon>Pseudomonadota</taxon>
        <taxon>Alphaproteobacteria</taxon>
        <taxon>Rhodospirillales</taxon>
        <taxon>Rhodospirillaceae</taxon>
        <taxon>Magnetospirillum</taxon>
    </lineage>
</organism>
<reference evidence="1 2" key="1">
    <citation type="submission" date="2016-04" db="EMBL/GenBank/DDBJ databases">
        <title>Draft genome sequence of freshwater magnetotactic bacteria Magnetospirillum marisnigri SP-1 and Magnetospirillum moscoviense BB-1.</title>
        <authorList>
            <person name="Koziaeva V."/>
            <person name="Dziuba M.V."/>
            <person name="Ivanov T.M."/>
            <person name="Kuznetsov B."/>
            <person name="Grouzdev D.S."/>
        </authorList>
    </citation>
    <scope>NUCLEOTIDE SEQUENCE [LARGE SCALE GENOMIC DNA]</scope>
    <source>
        <strain evidence="1 2">BB-1</strain>
    </source>
</reference>
<proteinExistence type="predicted"/>
<dbReference type="Proteomes" id="UP000078543">
    <property type="component" value="Unassembled WGS sequence"/>
</dbReference>
<name>A0A178MJU2_9PROT</name>
<evidence type="ECO:0000313" key="2">
    <source>
        <dbReference type="Proteomes" id="UP000078543"/>
    </source>
</evidence>
<gene>
    <name evidence="1" type="ORF">A6A05_15330</name>
</gene>
<dbReference type="AlphaFoldDB" id="A0A178MJU2"/>